<feature type="domain" description="Major facilitator superfamily (MFS) profile" evidence="12">
    <location>
        <begin position="12"/>
        <end position="492"/>
    </location>
</feature>
<feature type="region of interest" description="Disordered" evidence="10">
    <location>
        <begin position="252"/>
        <end position="286"/>
    </location>
</feature>
<feature type="transmembrane region" description="Helical" evidence="11">
    <location>
        <begin position="466"/>
        <end position="488"/>
    </location>
</feature>
<evidence type="ECO:0000256" key="2">
    <source>
        <dbReference type="ARBA" id="ARBA00009598"/>
    </source>
</evidence>
<dbReference type="CDD" id="cd17342">
    <property type="entry name" value="MFS_SLC37A3"/>
    <property type="match status" value="1"/>
</dbReference>
<evidence type="ECO:0000256" key="1">
    <source>
        <dbReference type="ARBA" id="ARBA00004141"/>
    </source>
</evidence>
<reference evidence="13" key="1">
    <citation type="submission" date="2022-03" db="EMBL/GenBank/DDBJ databases">
        <authorList>
            <person name="Martin C."/>
        </authorList>
    </citation>
    <scope>NUCLEOTIDE SEQUENCE</scope>
</reference>
<keyword evidence="14" id="KW-1185">Reference proteome</keyword>
<dbReference type="EMBL" id="CAIIXF020000005">
    <property type="protein sequence ID" value="CAH1783439.1"/>
    <property type="molecule type" value="Genomic_DNA"/>
</dbReference>
<feature type="compositionally biased region" description="Basic and acidic residues" evidence="10">
    <location>
        <begin position="257"/>
        <end position="271"/>
    </location>
</feature>
<accession>A0A8S4NSH7</accession>
<dbReference type="GO" id="GO:0005789">
    <property type="term" value="C:endoplasmic reticulum membrane"/>
    <property type="evidence" value="ECO:0007669"/>
    <property type="project" value="TreeGrafter"/>
</dbReference>
<keyword evidence="6 11" id="KW-1133">Transmembrane helix</keyword>
<dbReference type="PROSITE" id="PS50850">
    <property type="entry name" value="MFS"/>
    <property type="match status" value="1"/>
</dbReference>
<evidence type="ECO:0000256" key="10">
    <source>
        <dbReference type="SAM" id="MobiDB-lite"/>
    </source>
</evidence>
<dbReference type="AlphaFoldDB" id="A0A8S4NSH7"/>
<dbReference type="InterPro" id="IPR020846">
    <property type="entry name" value="MFS_dom"/>
</dbReference>
<dbReference type="Pfam" id="PF07690">
    <property type="entry name" value="MFS_1"/>
    <property type="match status" value="1"/>
</dbReference>
<dbReference type="PANTHER" id="PTHR43184">
    <property type="entry name" value="MAJOR FACILITATOR SUPERFAMILY TRANSPORTER 16, ISOFORM B"/>
    <property type="match status" value="1"/>
</dbReference>
<evidence type="ECO:0000256" key="9">
    <source>
        <dbReference type="ARBA" id="ARBA00042039"/>
    </source>
</evidence>
<keyword evidence="3" id="KW-0813">Transport</keyword>
<organism evidence="13 14">
    <name type="scientific">Owenia fusiformis</name>
    <name type="common">Polychaete worm</name>
    <dbReference type="NCBI Taxonomy" id="6347"/>
    <lineage>
        <taxon>Eukaryota</taxon>
        <taxon>Metazoa</taxon>
        <taxon>Spiralia</taxon>
        <taxon>Lophotrochozoa</taxon>
        <taxon>Annelida</taxon>
        <taxon>Polychaeta</taxon>
        <taxon>Sedentaria</taxon>
        <taxon>Canalipalpata</taxon>
        <taxon>Sabellida</taxon>
        <taxon>Oweniida</taxon>
        <taxon>Oweniidae</taxon>
        <taxon>Owenia</taxon>
    </lineage>
</organism>
<dbReference type="FunFam" id="1.20.1250.20:FF:000028">
    <property type="entry name" value="Sugar phosphate exchanger 3 isoform 1"/>
    <property type="match status" value="1"/>
</dbReference>
<dbReference type="OrthoDB" id="3639251at2759"/>
<sequence length="531" mass="58936">MTSSWSLYHITVFVLTFVSYAFFHATRKTFSNVKATISQEWTPAPDLLYNDTFHNGTIHQRTLPDKIWNSHNFYDNKNDAEYFLGDLDTAFLIAYAVGLFISGIVGDRLNMRLVLSFGMCSSAVAVFLFGTLSEWLHLYSKEYYLAMWIVNGLLQSTGWPTVVAIMANWFGKSSRGVVLGLWSACASVGNIIGAFIVAGVLQYGYEYAFLVPSIVLFAGGIVVFFGLVASPKEVGLPEPDENVIVTNNIINQSGQPTERDPLLQGSRRNESITEVDEVSNEPETSPEPKAIGFFQAFLLPGVILYSSSYACLKMVNYAFFFWLPYYLTNQFGWSQARSDELSIWYDVGGIVGGTIGGFVSDRMTKRSPTVMFMLLLSIPLLYFYSISPNDKTINAFLMSLVGFGLGGAANIISSAITADLGKQDSLRGNTKALATVTGIVDGTGSVGAAIGQFLVPIIQLRLNWHWVFYFFILMTILTMACILPLFIADIRSMSCWRRRYGTPRLQVNIDGSTYDYVSDHRSDQYGSPSVQ</sequence>
<evidence type="ECO:0000256" key="5">
    <source>
        <dbReference type="ARBA" id="ARBA00022692"/>
    </source>
</evidence>
<feature type="transmembrane region" description="Helical" evidence="11">
    <location>
        <begin position="432"/>
        <end position="454"/>
    </location>
</feature>
<dbReference type="InterPro" id="IPR036259">
    <property type="entry name" value="MFS_trans_sf"/>
</dbReference>
<name>A0A8S4NSH7_OWEFU</name>
<feature type="transmembrane region" description="Helical" evidence="11">
    <location>
        <begin position="89"/>
        <end position="106"/>
    </location>
</feature>
<keyword evidence="5 11" id="KW-0812">Transmembrane</keyword>
<feature type="transmembrane region" description="Helical" evidence="11">
    <location>
        <begin position="396"/>
        <end position="420"/>
    </location>
</feature>
<comment type="caution">
    <text evidence="13">The sequence shown here is derived from an EMBL/GenBank/DDBJ whole genome shotgun (WGS) entry which is preliminary data.</text>
</comment>
<dbReference type="Proteomes" id="UP000749559">
    <property type="component" value="Unassembled WGS sequence"/>
</dbReference>
<evidence type="ECO:0000256" key="11">
    <source>
        <dbReference type="SAM" id="Phobius"/>
    </source>
</evidence>
<feature type="transmembrane region" description="Helical" evidence="11">
    <location>
        <begin position="297"/>
        <end position="323"/>
    </location>
</feature>
<protein>
    <recommendedName>
        <fullName evidence="8">Sugar phosphate exchanger 3</fullName>
    </recommendedName>
    <alternativeName>
        <fullName evidence="9">Solute carrier family 37 member 3</fullName>
    </alternativeName>
</protein>
<dbReference type="GO" id="GO:0022857">
    <property type="term" value="F:transmembrane transporter activity"/>
    <property type="evidence" value="ECO:0007669"/>
    <property type="project" value="InterPro"/>
</dbReference>
<evidence type="ECO:0000313" key="14">
    <source>
        <dbReference type="Proteomes" id="UP000749559"/>
    </source>
</evidence>
<dbReference type="InterPro" id="IPR000849">
    <property type="entry name" value="Sugar_P_transporter"/>
</dbReference>
<evidence type="ECO:0000256" key="7">
    <source>
        <dbReference type="ARBA" id="ARBA00023136"/>
    </source>
</evidence>
<feature type="transmembrane region" description="Helical" evidence="11">
    <location>
        <begin position="343"/>
        <end position="360"/>
    </location>
</feature>
<dbReference type="InterPro" id="IPR011701">
    <property type="entry name" value="MFS"/>
</dbReference>
<gene>
    <name evidence="13" type="ORF">OFUS_LOCUS9785</name>
</gene>
<keyword evidence="4" id="KW-0762">Sugar transport</keyword>
<feature type="transmembrane region" description="Helical" evidence="11">
    <location>
        <begin position="7"/>
        <end position="25"/>
    </location>
</feature>
<evidence type="ECO:0000256" key="8">
    <source>
        <dbReference type="ARBA" id="ARBA00041091"/>
    </source>
</evidence>
<evidence type="ECO:0000313" key="13">
    <source>
        <dbReference type="EMBL" id="CAH1783439.1"/>
    </source>
</evidence>
<feature type="transmembrane region" description="Helical" evidence="11">
    <location>
        <begin position="113"/>
        <end position="133"/>
    </location>
</feature>
<comment type="similarity">
    <text evidence="2">Belongs to the major facilitator superfamily. Organophosphate:Pi antiporter (OPA) (TC 2.A.1.4) family.</text>
</comment>
<comment type="subcellular location">
    <subcellularLocation>
        <location evidence="1">Membrane</location>
        <topology evidence="1">Multi-pass membrane protein</topology>
    </subcellularLocation>
</comment>
<dbReference type="PANTHER" id="PTHR43184:SF12">
    <property type="entry name" value="SUGAR PHOSPHATE EXCHANGER 3"/>
    <property type="match status" value="1"/>
</dbReference>
<evidence type="ECO:0000259" key="12">
    <source>
        <dbReference type="PROSITE" id="PS50850"/>
    </source>
</evidence>
<evidence type="ECO:0000256" key="3">
    <source>
        <dbReference type="ARBA" id="ARBA00022448"/>
    </source>
</evidence>
<proteinExistence type="inferred from homology"/>
<evidence type="ECO:0000256" key="4">
    <source>
        <dbReference type="ARBA" id="ARBA00022597"/>
    </source>
</evidence>
<feature type="transmembrane region" description="Helical" evidence="11">
    <location>
        <begin position="367"/>
        <end position="384"/>
    </location>
</feature>
<feature type="transmembrane region" description="Helical" evidence="11">
    <location>
        <begin position="145"/>
        <end position="170"/>
    </location>
</feature>
<keyword evidence="7 11" id="KW-0472">Membrane</keyword>
<dbReference type="Gene3D" id="1.20.1250.20">
    <property type="entry name" value="MFS general substrate transporter like domains"/>
    <property type="match status" value="2"/>
</dbReference>
<dbReference type="PIRSF" id="PIRSF002808">
    <property type="entry name" value="Hexose_phosphate_transp"/>
    <property type="match status" value="1"/>
</dbReference>
<evidence type="ECO:0000256" key="6">
    <source>
        <dbReference type="ARBA" id="ARBA00022989"/>
    </source>
</evidence>
<feature type="transmembrane region" description="Helical" evidence="11">
    <location>
        <begin position="207"/>
        <end position="229"/>
    </location>
</feature>
<dbReference type="SUPFAM" id="SSF103473">
    <property type="entry name" value="MFS general substrate transporter"/>
    <property type="match status" value="1"/>
</dbReference>
<feature type="transmembrane region" description="Helical" evidence="11">
    <location>
        <begin position="177"/>
        <end position="201"/>
    </location>
</feature>